<sequence length="270" mass="30197">MTKALVWAKELAYEEAVTRYDKARVARQFSRAADSYVKHDYLQRRVAEVLIEQLKPSPGPLLDLGCGPAHHAPKLARCAEQYVGVDIASAMLTKAQQNYPAGAWLGADMELLPFANASFSTLYSNLAMQWGNNLSQLLREWVRVLRPGGQLLCSTVLAGSMWPLGECFAQLDGQPHHNRWHSANGIRHQLAQLPGKFEVAERHFCIDYQTLRDMLGDLKGIGANYTVRDSQAGFSKTRLQRLTATMENYRTGSGKLELHWNIGLITGRKS</sequence>
<evidence type="ECO:0000256" key="2">
    <source>
        <dbReference type="ARBA" id="ARBA00022679"/>
    </source>
</evidence>
<feature type="domain" description="Methyltransferase type 11" evidence="3">
    <location>
        <begin position="62"/>
        <end position="153"/>
    </location>
</feature>
<dbReference type="InterPro" id="IPR029063">
    <property type="entry name" value="SAM-dependent_MTases_sf"/>
</dbReference>
<keyword evidence="1 4" id="KW-0489">Methyltransferase</keyword>
<dbReference type="GO" id="GO:0008757">
    <property type="term" value="F:S-adenosylmethionine-dependent methyltransferase activity"/>
    <property type="evidence" value="ECO:0007669"/>
    <property type="project" value="InterPro"/>
</dbReference>
<dbReference type="PANTHER" id="PTHR13090:SF1">
    <property type="entry name" value="ARGININE-HYDROXYLASE NDUFAF5, MITOCHONDRIAL"/>
    <property type="match status" value="1"/>
</dbReference>
<dbReference type="EC" id="2.1.1.197" evidence="4"/>
<dbReference type="Pfam" id="PF08241">
    <property type="entry name" value="Methyltransf_11"/>
    <property type="match status" value="1"/>
</dbReference>
<dbReference type="GO" id="GO:0032259">
    <property type="term" value="P:methylation"/>
    <property type="evidence" value="ECO:0007669"/>
    <property type="project" value="UniProtKB-KW"/>
</dbReference>
<dbReference type="EMBL" id="CADCXY010000001">
    <property type="protein sequence ID" value="CAB0149925.1"/>
    <property type="molecule type" value="Genomic_DNA"/>
</dbReference>
<proteinExistence type="predicted"/>
<accession>A0A776AJ89</accession>
<dbReference type="Proteomes" id="UP000481517">
    <property type="component" value="Unassembled WGS sequence"/>
</dbReference>
<name>A0A776AJ89_9GAMM</name>
<dbReference type="AlphaFoldDB" id="A0A776AJ89"/>
<reference evidence="4 5" key="1">
    <citation type="submission" date="2020-02" db="EMBL/GenBank/DDBJ databases">
        <authorList>
            <person name="Rodrigo-Torres L."/>
            <person name="Arahal R. D."/>
            <person name="Lucena T."/>
        </authorList>
    </citation>
    <scope>NUCLEOTIDE SEQUENCE [LARGE SCALE GENOMIC DNA]</scope>
    <source>
        <strain evidence="4 5">CECT 9734</strain>
    </source>
</reference>
<dbReference type="SUPFAM" id="SSF53335">
    <property type="entry name" value="S-adenosyl-L-methionine-dependent methyltransferases"/>
    <property type="match status" value="1"/>
</dbReference>
<protein>
    <submittedName>
        <fullName evidence="4">Malonyl-[acyl-carrier protein] O-methyltransferase</fullName>
        <ecNumber evidence="4">2.1.1.197</ecNumber>
    </submittedName>
</protein>
<evidence type="ECO:0000313" key="5">
    <source>
        <dbReference type="Proteomes" id="UP000481517"/>
    </source>
</evidence>
<gene>
    <name evidence="4" type="primary">bioC</name>
    <name evidence="4" type="ORF">PSI9734_00498</name>
</gene>
<dbReference type="PANTHER" id="PTHR13090">
    <property type="entry name" value="ARGININE-HYDROXYLASE NDUFAF5, MITOCHONDRIAL"/>
    <property type="match status" value="1"/>
</dbReference>
<dbReference type="GO" id="GO:0102130">
    <property type="term" value="F:malonyl-CoA methyltransferase activity"/>
    <property type="evidence" value="ECO:0007669"/>
    <property type="project" value="UniProtKB-EC"/>
</dbReference>
<evidence type="ECO:0000256" key="1">
    <source>
        <dbReference type="ARBA" id="ARBA00022603"/>
    </source>
</evidence>
<dbReference type="InterPro" id="IPR013216">
    <property type="entry name" value="Methyltransf_11"/>
</dbReference>
<dbReference type="RefSeq" id="WP_173919525.1">
    <property type="nucleotide sequence ID" value="NZ_CADCXY010000001.1"/>
</dbReference>
<organism evidence="4 5">
    <name type="scientific">Pseudidiomarina piscicola</name>
    <dbReference type="NCBI Taxonomy" id="2614830"/>
    <lineage>
        <taxon>Bacteria</taxon>
        <taxon>Pseudomonadati</taxon>
        <taxon>Pseudomonadota</taxon>
        <taxon>Gammaproteobacteria</taxon>
        <taxon>Alteromonadales</taxon>
        <taxon>Idiomarinaceae</taxon>
        <taxon>Pseudidiomarina</taxon>
    </lineage>
</organism>
<evidence type="ECO:0000259" key="3">
    <source>
        <dbReference type="Pfam" id="PF08241"/>
    </source>
</evidence>
<dbReference type="InterPro" id="IPR050602">
    <property type="entry name" value="Malonyl-ACP_OMT"/>
</dbReference>
<dbReference type="Gene3D" id="3.40.50.150">
    <property type="entry name" value="Vaccinia Virus protein VP39"/>
    <property type="match status" value="1"/>
</dbReference>
<evidence type="ECO:0000313" key="4">
    <source>
        <dbReference type="EMBL" id="CAB0149925.1"/>
    </source>
</evidence>
<keyword evidence="2 4" id="KW-0808">Transferase</keyword>
<dbReference type="CDD" id="cd02440">
    <property type="entry name" value="AdoMet_MTases"/>
    <property type="match status" value="1"/>
</dbReference>
<keyword evidence="5" id="KW-1185">Reference proteome</keyword>